<sequence length="76" mass="9113">MVPAKNRPRPASKTADARRQNNDAVKRCREKKKMEKRQREQEFARLQDENKRLEKQVAKMEKERLCGPFCQCDHSR</sequence>
<organism evidence="1 2">
    <name type="scientific">Panagrolaimus sp. JU765</name>
    <dbReference type="NCBI Taxonomy" id="591449"/>
    <lineage>
        <taxon>Eukaryota</taxon>
        <taxon>Metazoa</taxon>
        <taxon>Ecdysozoa</taxon>
        <taxon>Nematoda</taxon>
        <taxon>Chromadorea</taxon>
        <taxon>Rhabditida</taxon>
        <taxon>Tylenchina</taxon>
        <taxon>Panagrolaimomorpha</taxon>
        <taxon>Panagrolaimoidea</taxon>
        <taxon>Panagrolaimidae</taxon>
        <taxon>Panagrolaimus</taxon>
    </lineage>
</organism>
<protein>
    <submittedName>
        <fullName evidence="2">BZIP domain-containing protein</fullName>
    </submittedName>
</protein>
<evidence type="ECO:0000313" key="1">
    <source>
        <dbReference type="Proteomes" id="UP000887576"/>
    </source>
</evidence>
<name>A0AC34R1W8_9BILA</name>
<dbReference type="Proteomes" id="UP000887576">
    <property type="component" value="Unplaced"/>
</dbReference>
<evidence type="ECO:0000313" key="2">
    <source>
        <dbReference type="WBParaSite" id="JU765_v2.g2644.t1"/>
    </source>
</evidence>
<proteinExistence type="predicted"/>
<accession>A0AC34R1W8</accession>
<dbReference type="WBParaSite" id="JU765_v2.g2644.t1">
    <property type="protein sequence ID" value="JU765_v2.g2644.t1"/>
    <property type="gene ID" value="JU765_v2.g2644"/>
</dbReference>
<reference evidence="2" key="1">
    <citation type="submission" date="2022-11" db="UniProtKB">
        <authorList>
            <consortium name="WormBaseParasite"/>
        </authorList>
    </citation>
    <scope>IDENTIFICATION</scope>
</reference>